<dbReference type="SMR" id="A2EG76"/>
<reference evidence="3" key="1">
    <citation type="submission" date="2006-10" db="EMBL/GenBank/DDBJ databases">
        <authorList>
            <person name="Amadeo P."/>
            <person name="Zhao Q."/>
            <person name="Wortman J."/>
            <person name="Fraser-Liggett C."/>
            <person name="Carlton J."/>
        </authorList>
    </citation>
    <scope>NUCLEOTIDE SEQUENCE</scope>
    <source>
        <strain evidence="3">G3</strain>
    </source>
</reference>
<dbReference type="Gene3D" id="3.40.50.300">
    <property type="entry name" value="P-loop containing nucleotide triphosphate hydrolases"/>
    <property type="match status" value="1"/>
</dbReference>
<comment type="catalytic activity">
    <reaction evidence="1">
        <text>ATP + H2O = ADP + phosphate + H(+)</text>
        <dbReference type="Rhea" id="RHEA:13065"/>
        <dbReference type="ChEBI" id="CHEBI:15377"/>
        <dbReference type="ChEBI" id="CHEBI:15378"/>
        <dbReference type="ChEBI" id="CHEBI:30616"/>
        <dbReference type="ChEBI" id="CHEBI:43474"/>
        <dbReference type="ChEBI" id="CHEBI:456216"/>
        <dbReference type="EC" id="5.6.2.3"/>
    </reaction>
</comment>
<keyword evidence="1" id="KW-0378">Hydrolase</keyword>
<reference evidence="3" key="2">
    <citation type="journal article" date="2007" name="Science">
        <title>Draft genome sequence of the sexually transmitted pathogen Trichomonas vaginalis.</title>
        <authorList>
            <person name="Carlton J.M."/>
            <person name="Hirt R.P."/>
            <person name="Silva J.C."/>
            <person name="Delcher A.L."/>
            <person name="Schatz M."/>
            <person name="Zhao Q."/>
            <person name="Wortman J.R."/>
            <person name="Bidwell S.L."/>
            <person name="Alsmark U.C.M."/>
            <person name="Besteiro S."/>
            <person name="Sicheritz-Ponten T."/>
            <person name="Noel C.J."/>
            <person name="Dacks J.B."/>
            <person name="Foster P.G."/>
            <person name="Simillion C."/>
            <person name="Van de Peer Y."/>
            <person name="Miranda-Saavedra D."/>
            <person name="Barton G.J."/>
            <person name="Westrop G.D."/>
            <person name="Mueller S."/>
            <person name="Dessi D."/>
            <person name="Fiori P.L."/>
            <person name="Ren Q."/>
            <person name="Paulsen I."/>
            <person name="Zhang H."/>
            <person name="Bastida-Corcuera F.D."/>
            <person name="Simoes-Barbosa A."/>
            <person name="Brown M.T."/>
            <person name="Hayes R.D."/>
            <person name="Mukherjee M."/>
            <person name="Okumura C.Y."/>
            <person name="Schneider R."/>
            <person name="Smith A.J."/>
            <person name="Vanacova S."/>
            <person name="Villalvazo M."/>
            <person name="Haas B.J."/>
            <person name="Pertea M."/>
            <person name="Feldblyum T.V."/>
            <person name="Utterback T.R."/>
            <person name="Shu C.L."/>
            <person name="Osoegawa K."/>
            <person name="de Jong P.J."/>
            <person name="Hrdy I."/>
            <person name="Horvathova L."/>
            <person name="Zubacova Z."/>
            <person name="Dolezal P."/>
            <person name="Malik S.B."/>
            <person name="Logsdon J.M. Jr."/>
            <person name="Henze K."/>
            <person name="Gupta A."/>
            <person name="Wang C.C."/>
            <person name="Dunne R.L."/>
            <person name="Upcroft J.A."/>
            <person name="Upcroft P."/>
            <person name="White O."/>
            <person name="Salzberg S.L."/>
            <person name="Tang P."/>
            <person name="Chiu C.-H."/>
            <person name="Lee Y.-S."/>
            <person name="Embley T.M."/>
            <person name="Coombs G.H."/>
            <person name="Mottram J.C."/>
            <person name="Tachezy J."/>
            <person name="Fraser-Liggett C.M."/>
            <person name="Johnson P.J."/>
        </authorList>
    </citation>
    <scope>NUCLEOTIDE SEQUENCE [LARGE SCALE GENOMIC DNA]</scope>
    <source>
        <strain evidence="3">G3</strain>
    </source>
</reference>
<dbReference type="SUPFAM" id="SSF52540">
    <property type="entry name" value="P-loop containing nucleoside triphosphate hydrolases"/>
    <property type="match status" value="1"/>
</dbReference>
<dbReference type="AlphaFoldDB" id="A2EG76"/>
<dbReference type="EMBL" id="DS113380">
    <property type="protein sequence ID" value="EAY08352.1"/>
    <property type="molecule type" value="Genomic_DNA"/>
</dbReference>
<keyword evidence="1 3" id="KW-0347">Helicase</keyword>
<dbReference type="STRING" id="5722.A2EG76"/>
<dbReference type="VEuPathDB" id="TrichDB:TVAG_352740"/>
<dbReference type="RefSeq" id="XP_001320575.1">
    <property type="nucleotide sequence ID" value="XM_001320540.1"/>
</dbReference>
<organism evidence="3 4">
    <name type="scientific">Trichomonas vaginalis (strain ATCC PRA-98 / G3)</name>
    <dbReference type="NCBI Taxonomy" id="412133"/>
    <lineage>
        <taxon>Eukaryota</taxon>
        <taxon>Metamonada</taxon>
        <taxon>Parabasalia</taxon>
        <taxon>Trichomonadida</taxon>
        <taxon>Trichomonadidae</taxon>
        <taxon>Trichomonas</taxon>
    </lineage>
</organism>
<keyword evidence="1" id="KW-0227">DNA damage</keyword>
<dbReference type="OMA" id="MEVECEL"/>
<evidence type="ECO:0000259" key="2">
    <source>
        <dbReference type="Pfam" id="PF05970"/>
    </source>
</evidence>
<keyword evidence="1" id="KW-0234">DNA repair</keyword>
<dbReference type="GO" id="GO:0016887">
    <property type="term" value="F:ATP hydrolysis activity"/>
    <property type="evidence" value="ECO:0007669"/>
    <property type="project" value="RHEA"/>
</dbReference>
<dbReference type="Proteomes" id="UP000001542">
    <property type="component" value="Unassembled WGS sequence"/>
</dbReference>
<feature type="domain" description="DNA helicase Pif1-like DEAD-box helicase" evidence="2">
    <location>
        <begin position="3"/>
        <end position="223"/>
    </location>
</feature>
<keyword evidence="4" id="KW-1185">Reference proteome</keyword>
<keyword evidence="1" id="KW-0547">Nucleotide-binding</keyword>
<dbReference type="GO" id="GO:0005524">
    <property type="term" value="F:ATP binding"/>
    <property type="evidence" value="ECO:0007669"/>
    <property type="project" value="UniProtKB-KW"/>
</dbReference>
<proteinExistence type="inferred from homology"/>
<dbReference type="GO" id="GO:0006310">
    <property type="term" value="P:DNA recombination"/>
    <property type="evidence" value="ECO:0007669"/>
    <property type="project" value="UniProtKB-KW"/>
</dbReference>
<dbReference type="OrthoDB" id="1918649at2759"/>
<dbReference type="GO" id="GO:0000723">
    <property type="term" value="P:telomere maintenance"/>
    <property type="evidence" value="ECO:0007669"/>
    <property type="project" value="InterPro"/>
</dbReference>
<evidence type="ECO:0000313" key="4">
    <source>
        <dbReference type="Proteomes" id="UP000001542"/>
    </source>
</evidence>
<dbReference type="Pfam" id="PF05970">
    <property type="entry name" value="PIF1"/>
    <property type="match status" value="1"/>
</dbReference>
<keyword evidence="1" id="KW-0233">DNA recombination</keyword>
<sequence length="292" mass="33175">MQQLSQEQLEVKEKIIAFINNDDENSSNVMFFQGRAGTEKTYLLNQIISDLRKDGKKVLVTGTTGIAASKYPQGSTVHSLFKLKIKSDDLKEESGFYSNVGLNSFLAHILYTADLFIIDEASMLIENVANDVDTCLKYIVAGKKGTMDQMATMKPFGGKKVLLMGDLLQLPPVVPDYGESVLQRLITSCYWWKDCSFVSLKKQMRTKNEKWSSFLSEVAEGNIQNKKWTSLIEEFGITVTHDREEAIQFYLKDVDLTGKFPMDQQWVSSTNKLTKEMNEIFAKMHKDSLQEN</sequence>
<comment type="similarity">
    <text evidence="1">Belongs to the helicase family.</text>
</comment>
<dbReference type="KEGG" id="tva:4766251"/>
<dbReference type="eggNOG" id="KOG0987">
    <property type="taxonomic scope" value="Eukaryota"/>
</dbReference>
<name>A2EG76_TRIV3</name>
<gene>
    <name evidence="3" type="ORF">TVAG_352740</name>
</gene>
<dbReference type="InParanoid" id="A2EG76"/>
<evidence type="ECO:0000256" key="1">
    <source>
        <dbReference type="RuleBase" id="RU363044"/>
    </source>
</evidence>
<dbReference type="GO" id="GO:0006281">
    <property type="term" value="P:DNA repair"/>
    <property type="evidence" value="ECO:0007669"/>
    <property type="project" value="UniProtKB-KW"/>
</dbReference>
<protein>
    <recommendedName>
        <fullName evidence="1">ATP-dependent DNA helicase</fullName>
        <ecNumber evidence="1">5.6.2.3</ecNumber>
    </recommendedName>
</protein>
<dbReference type="EC" id="5.6.2.3" evidence="1"/>
<dbReference type="GO" id="GO:0043139">
    <property type="term" value="F:5'-3' DNA helicase activity"/>
    <property type="evidence" value="ECO:0007669"/>
    <property type="project" value="UniProtKB-EC"/>
</dbReference>
<evidence type="ECO:0000313" key="3">
    <source>
        <dbReference type="EMBL" id="EAY08352.1"/>
    </source>
</evidence>
<accession>A2EG76</accession>
<keyword evidence="1" id="KW-0067">ATP-binding</keyword>
<dbReference type="PANTHER" id="PTHR10492:SF57">
    <property type="entry name" value="ATP-DEPENDENT DNA HELICASE"/>
    <property type="match status" value="1"/>
</dbReference>
<dbReference type="VEuPathDB" id="TrichDB:TVAGG3_0133890"/>
<comment type="cofactor">
    <cofactor evidence="1">
        <name>Mg(2+)</name>
        <dbReference type="ChEBI" id="CHEBI:18420"/>
    </cofactor>
</comment>
<dbReference type="InterPro" id="IPR027417">
    <property type="entry name" value="P-loop_NTPase"/>
</dbReference>
<dbReference type="InterPro" id="IPR010285">
    <property type="entry name" value="DNA_helicase_pif1-like_DEAD"/>
</dbReference>
<dbReference type="PANTHER" id="PTHR10492">
    <property type="match status" value="1"/>
</dbReference>